<protein>
    <submittedName>
        <fullName evidence="2">Uncharacterized protein</fullName>
    </submittedName>
</protein>
<reference evidence="2 3" key="1">
    <citation type="submission" date="2017-08" db="EMBL/GenBank/DDBJ databases">
        <title>Fine stratification of microbial communities through a metagenomic profile of the photic zone.</title>
        <authorList>
            <person name="Haro-Moreno J.M."/>
            <person name="Lopez-Perez M."/>
            <person name="De La Torre J."/>
            <person name="Picazo A."/>
            <person name="Camacho A."/>
            <person name="Rodriguez-Valera F."/>
        </authorList>
    </citation>
    <scope>NUCLEOTIDE SEQUENCE [LARGE SCALE GENOMIC DNA]</scope>
    <source>
        <strain evidence="2">MED-G28</strain>
    </source>
</reference>
<dbReference type="Proteomes" id="UP000219329">
    <property type="component" value="Unassembled WGS sequence"/>
</dbReference>
<dbReference type="AlphaFoldDB" id="A0A2A5WAX9"/>
<keyword evidence="1" id="KW-0812">Transmembrane</keyword>
<organism evidence="2 3">
    <name type="scientific">OM182 bacterium MED-G28</name>
    <dbReference type="NCBI Taxonomy" id="1986256"/>
    <lineage>
        <taxon>Bacteria</taxon>
        <taxon>Pseudomonadati</taxon>
        <taxon>Pseudomonadota</taxon>
        <taxon>Gammaproteobacteria</taxon>
        <taxon>OMG group</taxon>
        <taxon>OM182 clade</taxon>
    </lineage>
</organism>
<gene>
    <name evidence="2" type="ORF">CNF02_08200</name>
</gene>
<comment type="caution">
    <text evidence="2">The sequence shown here is derived from an EMBL/GenBank/DDBJ whole genome shotgun (WGS) entry which is preliminary data.</text>
</comment>
<evidence type="ECO:0000256" key="1">
    <source>
        <dbReference type="SAM" id="Phobius"/>
    </source>
</evidence>
<name>A0A2A5WAX9_9GAMM</name>
<keyword evidence="1" id="KW-1133">Transmembrane helix</keyword>
<evidence type="ECO:0000313" key="2">
    <source>
        <dbReference type="EMBL" id="PDH33695.1"/>
    </source>
</evidence>
<feature type="transmembrane region" description="Helical" evidence="1">
    <location>
        <begin position="119"/>
        <end position="136"/>
    </location>
</feature>
<proteinExistence type="predicted"/>
<dbReference type="EMBL" id="NTJZ01000007">
    <property type="protein sequence ID" value="PDH33695.1"/>
    <property type="molecule type" value="Genomic_DNA"/>
</dbReference>
<feature type="transmembrane region" description="Helical" evidence="1">
    <location>
        <begin position="82"/>
        <end position="98"/>
    </location>
</feature>
<evidence type="ECO:0000313" key="3">
    <source>
        <dbReference type="Proteomes" id="UP000219329"/>
    </source>
</evidence>
<feature type="transmembrane region" description="Helical" evidence="1">
    <location>
        <begin position="6"/>
        <end position="39"/>
    </location>
</feature>
<feature type="transmembrane region" description="Helical" evidence="1">
    <location>
        <begin position="51"/>
        <end position="70"/>
    </location>
</feature>
<sequence length="137" mass="16100">MDNKFIYLLSAVSILISLLGNTIIHYLFLIVGISLAVFAFKKIELKVFLKNLYSIYLTIYLLWWVSVFIIISDEGFHPVQDIPWFILFTTILFIFWVIKYKVSSDRKFIFHENISSINLISHLLIILVLSILMVFFS</sequence>
<accession>A0A2A5WAX9</accession>
<keyword evidence="1" id="KW-0472">Membrane</keyword>